<sequence length="154" mass="16479">MKVKGPHPDVVVDGMPKAPDAGPTDGSGAFDRILAQELDPDGTPEVTASELRPAAGPMGLLSPEVRTSGVEAAQEHIQGVLDELDNLSQQLMEGGPYWKGVDERLRNLEASAEQAWKATQDLAPGHPLRQLAEEARVVAYVESVKWARGDYLGS</sequence>
<protein>
    <submittedName>
        <fullName evidence="2">Uncharacterized protein</fullName>
    </submittedName>
</protein>
<dbReference type="Proteomes" id="UP000192783">
    <property type="component" value="Unassembled WGS sequence"/>
</dbReference>
<dbReference type="STRING" id="1121390.SAMN02746041_00681"/>
<gene>
    <name evidence="2" type="ORF">SAMN02746041_00681</name>
</gene>
<evidence type="ECO:0000256" key="1">
    <source>
        <dbReference type="SAM" id="MobiDB-lite"/>
    </source>
</evidence>
<feature type="region of interest" description="Disordered" evidence="1">
    <location>
        <begin position="1"/>
        <end position="28"/>
    </location>
</feature>
<dbReference type="EMBL" id="FWXF01000002">
    <property type="protein sequence ID" value="SMC19454.1"/>
    <property type="molecule type" value="Genomic_DNA"/>
</dbReference>
<accession>A0A1W1X6I2</accession>
<keyword evidence="3" id="KW-1185">Reference proteome</keyword>
<reference evidence="2 3" key="1">
    <citation type="submission" date="2017-04" db="EMBL/GenBank/DDBJ databases">
        <authorList>
            <person name="Afonso C.L."/>
            <person name="Miller P.J."/>
            <person name="Scott M.A."/>
            <person name="Spackman E."/>
            <person name="Goraichik I."/>
            <person name="Dimitrov K.M."/>
            <person name="Suarez D.L."/>
            <person name="Swayne D.E."/>
        </authorList>
    </citation>
    <scope>NUCLEOTIDE SEQUENCE [LARGE SCALE GENOMIC DNA]</scope>
    <source>
        <strain evidence="2 3">DSM 13146</strain>
    </source>
</reference>
<evidence type="ECO:0000313" key="3">
    <source>
        <dbReference type="Proteomes" id="UP000192783"/>
    </source>
</evidence>
<organism evidence="2 3">
    <name type="scientific">Desulfacinum hydrothermale DSM 13146</name>
    <dbReference type="NCBI Taxonomy" id="1121390"/>
    <lineage>
        <taxon>Bacteria</taxon>
        <taxon>Pseudomonadati</taxon>
        <taxon>Thermodesulfobacteriota</taxon>
        <taxon>Syntrophobacteria</taxon>
        <taxon>Syntrophobacterales</taxon>
        <taxon>Syntrophobacteraceae</taxon>
        <taxon>Desulfacinum</taxon>
    </lineage>
</organism>
<proteinExistence type="predicted"/>
<dbReference type="RefSeq" id="WP_084056283.1">
    <property type="nucleotide sequence ID" value="NZ_FWXF01000002.1"/>
</dbReference>
<name>A0A1W1X6I2_9BACT</name>
<dbReference type="AlphaFoldDB" id="A0A1W1X6I2"/>
<dbReference type="OrthoDB" id="5518730at2"/>
<evidence type="ECO:0000313" key="2">
    <source>
        <dbReference type="EMBL" id="SMC19454.1"/>
    </source>
</evidence>